<gene>
    <name evidence="1" type="ORF">J1N35_025482</name>
</gene>
<evidence type="ECO:0000313" key="1">
    <source>
        <dbReference type="EMBL" id="KAH1073154.1"/>
    </source>
</evidence>
<sequence length="78" mass="9062">MAKVTTGLEHATTIPKFKRHKVSVVLDFPPRCRRGATTDFGLRRQISVEQGKDGQYWNWSGMMLSGFRMEIRMDFKLN</sequence>
<proteinExistence type="predicted"/>
<accession>A0A9D3V6L9</accession>
<dbReference type="AlphaFoldDB" id="A0A9D3V6L9"/>
<dbReference type="EMBL" id="JAIQCV010000008">
    <property type="protein sequence ID" value="KAH1073154.1"/>
    <property type="molecule type" value="Genomic_DNA"/>
</dbReference>
<name>A0A9D3V6L9_9ROSI</name>
<evidence type="ECO:0000313" key="2">
    <source>
        <dbReference type="Proteomes" id="UP000828251"/>
    </source>
</evidence>
<dbReference type="Proteomes" id="UP000828251">
    <property type="component" value="Unassembled WGS sequence"/>
</dbReference>
<organism evidence="1 2">
    <name type="scientific">Gossypium stocksii</name>
    <dbReference type="NCBI Taxonomy" id="47602"/>
    <lineage>
        <taxon>Eukaryota</taxon>
        <taxon>Viridiplantae</taxon>
        <taxon>Streptophyta</taxon>
        <taxon>Embryophyta</taxon>
        <taxon>Tracheophyta</taxon>
        <taxon>Spermatophyta</taxon>
        <taxon>Magnoliopsida</taxon>
        <taxon>eudicotyledons</taxon>
        <taxon>Gunneridae</taxon>
        <taxon>Pentapetalae</taxon>
        <taxon>rosids</taxon>
        <taxon>malvids</taxon>
        <taxon>Malvales</taxon>
        <taxon>Malvaceae</taxon>
        <taxon>Malvoideae</taxon>
        <taxon>Gossypium</taxon>
    </lineage>
</organism>
<reference evidence="1 2" key="1">
    <citation type="journal article" date="2021" name="Plant Biotechnol. J.">
        <title>Multi-omics assisted identification of the key and species-specific regulatory components of drought-tolerant mechanisms in Gossypium stocksii.</title>
        <authorList>
            <person name="Yu D."/>
            <person name="Ke L."/>
            <person name="Zhang D."/>
            <person name="Wu Y."/>
            <person name="Sun Y."/>
            <person name="Mei J."/>
            <person name="Sun J."/>
            <person name="Sun Y."/>
        </authorList>
    </citation>
    <scope>NUCLEOTIDE SEQUENCE [LARGE SCALE GENOMIC DNA]</scope>
    <source>
        <strain evidence="2">cv. E1</strain>
        <tissue evidence="1">Leaf</tissue>
    </source>
</reference>
<protein>
    <submittedName>
        <fullName evidence="1">Uncharacterized protein</fullName>
    </submittedName>
</protein>
<comment type="caution">
    <text evidence="1">The sequence shown here is derived from an EMBL/GenBank/DDBJ whole genome shotgun (WGS) entry which is preliminary data.</text>
</comment>
<keyword evidence="2" id="KW-1185">Reference proteome</keyword>